<organism evidence="2 3">
    <name type="scientific">Puccinia graminis f. sp. tritici</name>
    <dbReference type="NCBI Taxonomy" id="56615"/>
    <lineage>
        <taxon>Eukaryota</taxon>
        <taxon>Fungi</taxon>
        <taxon>Dikarya</taxon>
        <taxon>Basidiomycota</taxon>
        <taxon>Pucciniomycotina</taxon>
        <taxon>Pucciniomycetes</taxon>
        <taxon>Pucciniales</taxon>
        <taxon>Pucciniaceae</taxon>
        <taxon>Puccinia</taxon>
    </lineage>
</organism>
<keyword evidence="3" id="KW-1185">Reference proteome</keyword>
<comment type="caution">
    <text evidence="2">The sequence shown here is derived from an EMBL/GenBank/DDBJ whole genome shotgun (WGS) entry which is preliminary data.</text>
</comment>
<dbReference type="Proteomes" id="UP000324748">
    <property type="component" value="Unassembled WGS sequence"/>
</dbReference>
<protein>
    <recommendedName>
        <fullName evidence="4">RING-type domain-containing protein</fullName>
    </recommendedName>
</protein>
<evidence type="ECO:0000256" key="1">
    <source>
        <dbReference type="SAM" id="SignalP"/>
    </source>
</evidence>
<evidence type="ECO:0000313" key="3">
    <source>
        <dbReference type="Proteomes" id="UP000324748"/>
    </source>
</evidence>
<dbReference type="EMBL" id="VSWC01000171">
    <property type="protein sequence ID" value="KAA1070174.1"/>
    <property type="molecule type" value="Genomic_DNA"/>
</dbReference>
<reference evidence="2 3" key="1">
    <citation type="submission" date="2019-05" db="EMBL/GenBank/DDBJ databases">
        <title>Emergence of the Ug99 lineage of the wheat stem rust pathogen through somatic hybridization.</title>
        <authorList>
            <person name="Li F."/>
            <person name="Upadhyaya N.M."/>
            <person name="Sperschneider J."/>
            <person name="Matny O."/>
            <person name="Nguyen-Phuc H."/>
            <person name="Mago R."/>
            <person name="Raley C."/>
            <person name="Miller M.E."/>
            <person name="Silverstein K.A.T."/>
            <person name="Henningsen E."/>
            <person name="Hirsch C.D."/>
            <person name="Visser B."/>
            <person name="Pretorius Z.A."/>
            <person name="Steffenson B.J."/>
            <person name="Schwessinger B."/>
            <person name="Dodds P.N."/>
            <person name="Figueroa M."/>
        </authorList>
    </citation>
    <scope>NUCLEOTIDE SEQUENCE [LARGE SCALE GENOMIC DNA]</scope>
    <source>
        <strain evidence="2">21-0</strain>
    </source>
</reference>
<feature type="signal peptide" evidence="1">
    <location>
        <begin position="1"/>
        <end position="17"/>
    </location>
</feature>
<accession>A0A5B0M348</accession>
<sequence>MIPWLILLLLGNDCCWGSLGESSHIAFSHQAAESFPEANQLHLPSAPIERNMPLAFDCESPANQLGALSPDSTRDEQNPQLLGIVIDKQEGHCAICLENVDLVADSSKIHHCAPTARAQMQEQKKWAMSSLAPKQVNHL</sequence>
<name>A0A5B0M348_PUCGR</name>
<evidence type="ECO:0008006" key="4">
    <source>
        <dbReference type="Google" id="ProtNLM"/>
    </source>
</evidence>
<feature type="chain" id="PRO_5022950858" description="RING-type domain-containing protein" evidence="1">
    <location>
        <begin position="18"/>
        <end position="139"/>
    </location>
</feature>
<proteinExistence type="predicted"/>
<keyword evidence="1" id="KW-0732">Signal</keyword>
<gene>
    <name evidence="2" type="ORF">PGT21_002042</name>
</gene>
<evidence type="ECO:0000313" key="2">
    <source>
        <dbReference type="EMBL" id="KAA1070174.1"/>
    </source>
</evidence>
<dbReference type="AlphaFoldDB" id="A0A5B0M348"/>